<feature type="region of interest" description="Disordered" evidence="1">
    <location>
        <begin position="1"/>
        <end position="48"/>
    </location>
</feature>
<sequence>MERAEGEDEKKGRNEVQGIETSLYHDPAGGGGGGSSDGGGGGGEEGNKEAQPMTILRREIFNTSFISELKVKDNVSVSNINDFLEYYRIQEDLKKTYLGPFTAITWVFSTCQMNVADPSSIISVGVYLESIGSTSSETVDRSAAGCQRTPRREEAFSCIAEKELDRYDEAKAIPNFFDGDDSFGNTTIRSSSISSQLRKS</sequence>
<keyword evidence="3" id="KW-1185">Reference proteome</keyword>
<name>A0A834NCH8_VESVU</name>
<comment type="caution">
    <text evidence="2">The sequence shown here is derived from an EMBL/GenBank/DDBJ whole genome shotgun (WGS) entry which is preliminary data.</text>
</comment>
<protein>
    <submittedName>
        <fullName evidence="2">Uncharacterized protein</fullName>
    </submittedName>
</protein>
<gene>
    <name evidence="2" type="ORF">HZH66_005351</name>
</gene>
<evidence type="ECO:0000313" key="2">
    <source>
        <dbReference type="EMBL" id="KAF7403084.1"/>
    </source>
</evidence>
<evidence type="ECO:0000256" key="1">
    <source>
        <dbReference type="SAM" id="MobiDB-lite"/>
    </source>
</evidence>
<feature type="compositionally biased region" description="Basic and acidic residues" evidence="1">
    <location>
        <begin position="1"/>
        <end position="14"/>
    </location>
</feature>
<dbReference type="EMBL" id="JACSEA010000004">
    <property type="protein sequence ID" value="KAF7403084.1"/>
    <property type="molecule type" value="Genomic_DNA"/>
</dbReference>
<accession>A0A834NCH8</accession>
<dbReference type="AlphaFoldDB" id="A0A834NCH8"/>
<dbReference type="Proteomes" id="UP000614350">
    <property type="component" value="Unassembled WGS sequence"/>
</dbReference>
<organism evidence="2 3">
    <name type="scientific">Vespula vulgaris</name>
    <name type="common">Yellow jacket</name>
    <name type="synonym">Wasp</name>
    <dbReference type="NCBI Taxonomy" id="7454"/>
    <lineage>
        <taxon>Eukaryota</taxon>
        <taxon>Metazoa</taxon>
        <taxon>Ecdysozoa</taxon>
        <taxon>Arthropoda</taxon>
        <taxon>Hexapoda</taxon>
        <taxon>Insecta</taxon>
        <taxon>Pterygota</taxon>
        <taxon>Neoptera</taxon>
        <taxon>Endopterygota</taxon>
        <taxon>Hymenoptera</taxon>
        <taxon>Apocrita</taxon>
        <taxon>Aculeata</taxon>
        <taxon>Vespoidea</taxon>
        <taxon>Vespidae</taxon>
        <taxon>Vespinae</taxon>
        <taxon>Vespula</taxon>
    </lineage>
</organism>
<proteinExistence type="predicted"/>
<evidence type="ECO:0000313" key="3">
    <source>
        <dbReference type="Proteomes" id="UP000614350"/>
    </source>
</evidence>
<reference evidence="2" key="1">
    <citation type="journal article" date="2020" name="G3 (Bethesda)">
        <title>High-Quality Assemblies for Three Invasive Social Wasps from the &lt;i&gt;Vespula&lt;/i&gt; Genus.</title>
        <authorList>
            <person name="Harrop T.W.R."/>
            <person name="Guhlin J."/>
            <person name="McLaughlin G.M."/>
            <person name="Permina E."/>
            <person name="Stockwell P."/>
            <person name="Gilligan J."/>
            <person name="Le Lec M.F."/>
            <person name="Gruber M.A.M."/>
            <person name="Quinn O."/>
            <person name="Lovegrove M."/>
            <person name="Duncan E.J."/>
            <person name="Remnant E.J."/>
            <person name="Van Eeckhoven J."/>
            <person name="Graham B."/>
            <person name="Knapp R.A."/>
            <person name="Langford K.W."/>
            <person name="Kronenberg Z."/>
            <person name="Press M.O."/>
            <person name="Eacker S.M."/>
            <person name="Wilson-Rankin E.E."/>
            <person name="Purcell J."/>
            <person name="Lester P.J."/>
            <person name="Dearden P.K."/>
        </authorList>
    </citation>
    <scope>NUCLEOTIDE SEQUENCE</scope>
    <source>
        <strain evidence="2">Marl-1</strain>
    </source>
</reference>
<feature type="compositionally biased region" description="Gly residues" evidence="1">
    <location>
        <begin position="28"/>
        <end position="44"/>
    </location>
</feature>